<dbReference type="GO" id="GO:0043190">
    <property type="term" value="C:ATP-binding cassette (ABC) transporter complex"/>
    <property type="evidence" value="ECO:0007669"/>
    <property type="project" value="InterPro"/>
</dbReference>
<evidence type="ECO:0000313" key="5">
    <source>
        <dbReference type="EMBL" id="MBB4066003.1"/>
    </source>
</evidence>
<evidence type="ECO:0000256" key="1">
    <source>
        <dbReference type="ARBA" id="ARBA00004418"/>
    </source>
</evidence>
<evidence type="ECO:0000259" key="4">
    <source>
        <dbReference type="Pfam" id="PF00496"/>
    </source>
</evidence>
<dbReference type="Proteomes" id="UP000528286">
    <property type="component" value="Unassembled WGS sequence"/>
</dbReference>
<dbReference type="GO" id="GO:0030288">
    <property type="term" value="C:outer membrane-bounded periplasmic space"/>
    <property type="evidence" value="ECO:0007669"/>
    <property type="project" value="UniProtKB-ARBA"/>
</dbReference>
<dbReference type="PANTHER" id="PTHR30290">
    <property type="entry name" value="PERIPLASMIC BINDING COMPONENT OF ABC TRANSPORTER"/>
    <property type="match status" value="1"/>
</dbReference>
<comment type="similarity">
    <text evidence="2">Belongs to the bacterial solute-binding protein 5 family.</text>
</comment>
<dbReference type="RefSeq" id="WP_183367293.1">
    <property type="nucleotide sequence ID" value="NZ_JACIEZ010000007.1"/>
</dbReference>
<dbReference type="Gene3D" id="3.40.190.10">
    <property type="entry name" value="Periplasmic binding protein-like II"/>
    <property type="match status" value="1"/>
</dbReference>
<organism evidence="5 6">
    <name type="scientific">Gellertiella hungarica</name>
    <dbReference type="NCBI Taxonomy" id="1572859"/>
    <lineage>
        <taxon>Bacteria</taxon>
        <taxon>Pseudomonadati</taxon>
        <taxon>Pseudomonadota</taxon>
        <taxon>Alphaproteobacteria</taxon>
        <taxon>Hyphomicrobiales</taxon>
        <taxon>Rhizobiaceae</taxon>
        <taxon>Gellertiella</taxon>
    </lineage>
</organism>
<dbReference type="AlphaFoldDB" id="A0A7W6J8S1"/>
<accession>A0A7W6J8S1</accession>
<feature type="domain" description="Solute-binding protein family 5" evidence="4">
    <location>
        <begin position="72"/>
        <end position="396"/>
    </location>
</feature>
<dbReference type="PIRSF" id="PIRSF002741">
    <property type="entry name" value="MppA"/>
    <property type="match status" value="1"/>
</dbReference>
<dbReference type="InterPro" id="IPR000914">
    <property type="entry name" value="SBP_5_dom"/>
</dbReference>
<dbReference type="SUPFAM" id="SSF53850">
    <property type="entry name" value="Periplasmic binding protein-like II"/>
    <property type="match status" value="1"/>
</dbReference>
<comment type="subcellular location">
    <subcellularLocation>
        <location evidence="1">Periplasm</location>
    </subcellularLocation>
</comment>
<evidence type="ECO:0000313" key="6">
    <source>
        <dbReference type="Proteomes" id="UP000528286"/>
    </source>
</evidence>
<proteinExistence type="inferred from homology"/>
<name>A0A7W6J8S1_9HYPH</name>
<feature type="chain" id="PRO_5031365671" evidence="3">
    <location>
        <begin position="27"/>
        <end position="497"/>
    </location>
</feature>
<sequence length="497" mass="54285">MTTRKASRLMGAFAALLLGLAGAAAAAEDDLRIGNLLDVTSWDPALADIGFDGPYLSAVYDPLVIIDETGKVLPALATDWQFSEDRLTLTMNLRQGVRFSDGTPFNADAAVANLEHLKAGARSSEAYHNVKSVRKVDDDTVEIALSARDDSMLYLMGLGRSYMISPDVIAKGTAAAAPVGSGPYTLEKALPGAEYDFTRVPGHWDAATYPYDRVAVFPILDPTARHNAMLSGQVNVSYGDPVNNQQAEAAGWNVSQSPAGWVGLMFLDHEGKRLPPLKDVRVRQALNHAFNGPAILKAVSHEAGKPANQVFAVGRPGHVAALDNRYPYDFEKAKALMAEAGFADGFDVTMPMAPLFQPWQPVTEQTLGLLNIRVQWDNMQTPDYQVNAPKYPMFIAFIAMDGDPIANLARQVTMPQWYNLEPEYAKFPEIAALVEKAQTLTGDDQIKAVEALNTKLTEEAWWSVWYQAANVYHAQPGIRVTGVPGMMFPTLRFIKRG</sequence>
<keyword evidence="6" id="KW-1185">Reference proteome</keyword>
<feature type="signal peptide" evidence="3">
    <location>
        <begin position="1"/>
        <end position="26"/>
    </location>
</feature>
<keyword evidence="3" id="KW-0732">Signal</keyword>
<dbReference type="Pfam" id="PF00496">
    <property type="entry name" value="SBP_bac_5"/>
    <property type="match status" value="1"/>
</dbReference>
<dbReference type="EMBL" id="JACIEZ010000007">
    <property type="protein sequence ID" value="MBB4066003.1"/>
    <property type="molecule type" value="Genomic_DNA"/>
</dbReference>
<dbReference type="InterPro" id="IPR030678">
    <property type="entry name" value="Peptide/Ni-bd"/>
</dbReference>
<dbReference type="InterPro" id="IPR039424">
    <property type="entry name" value="SBP_5"/>
</dbReference>
<dbReference type="GO" id="GO:0015833">
    <property type="term" value="P:peptide transport"/>
    <property type="evidence" value="ECO:0007669"/>
    <property type="project" value="TreeGrafter"/>
</dbReference>
<dbReference type="GO" id="GO:1904680">
    <property type="term" value="F:peptide transmembrane transporter activity"/>
    <property type="evidence" value="ECO:0007669"/>
    <property type="project" value="TreeGrafter"/>
</dbReference>
<gene>
    <name evidence="5" type="ORF">GGR23_003216</name>
</gene>
<protein>
    <submittedName>
        <fullName evidence="5">Peptide/nickel transport system substrate-binding protein</fullName>
    </submittedName>
</protein>
<comment type="caution">
    <text evidence="5">The sequence shown here is derived from an EMBL/GenBank/DDBJ whole genome shotgun (WGS) entry which is preliminary data.</text>
</comment>
<evidence type="ECO:0000256" key="2">
    <source>
        <dbReference type="ARBA" id="ARBA00005695"/>
    </source>
</evidence>
<reference evidence="5 6" key="1">
    <citation type="submission" date="2020-08" db="EMBL/GenBank/DDBJ databases">
        <title>Genomic Encyclopedia of Type Strains, Phase IV (KMG-IV): sequencing the most valuable type-strain genomes for metagenomic binning, comparative biology and taxonomic classification.</title>
        <authorList>
            <person name="Goeker M."/>
        </authorList>
    </citation>
    <scope>NUCLEOTIDE SEQUENCE [LARGE SCALE GENOMIC DNA]</scope>
    <source>
        <strain evidence="5 6">DSM 29853</strain>
    </source>
</reference>
<dbReference type="Gene3D" id="3.10.105.10">
    <property type="entry name" value="Dipeptide-binding Protein, Domain 3"/>
    <property type="match status" value="1"/>
</dbReference>
<evidence type="ECO:0000256" key="3">
    <source>
        <dbReference type="SAM" id="SignalP"/>
    </source>
</evidence>